<comment type="function">
    <text evidence="10">Can catalyze the hydrolysis of ATP in the presence of single-stranded DNA, the ATP-dependent uptake of single-stranded DNA by duplex DNA, and the ATP-dependent hybridization of homologous single-stranded DNAs. It interacts with LexA causing its activation and leading to its autocatalytic cleavage.</text>
</comment>
<comment type="similarity">
    <text evidence="1 10 12">Belongs to the RecA family.</text>
</comment>
<dbReference type="InterPro" id="IPR049428">
    <property type="entry name" value="RecA-like_N"/>
</dbReference>
<keyword evidence="4 10" id="KW-0227">DNA damage</keyword>
<dbReference type="GO" id="GO:0006281">
    <property type="term" value="P:DNA repair"/>
    <property type="evidence" value="ECO:0007669"/>
    <property type="project" value="UniProtKB-UniRule"/>
</dbReference>
<dbReference type="GO" id="GO:0006310">
    <property type="term" value="P:DNA recombination"/>
    <property type="evidence" value="ECO:0007669"/>
    <property type="project" value="UniProtKB-UniRule"/>
</dbReference>
<comment type="subcellular location">
    <subcellularLocation>
        <location evidence="10">Cytoplasm</location>
    </subcellularLocation>
</comment>
<evidence type="ECO:0000259" key="14">
    <source>
        <dbReference type="PROSITE" id="PS50163"/>
    </source>
</evidence>
<dbReference type="PROSITE" id="PS50162">
    <property type="entry name" value="RECA_2"/>
    <property type="match status" value="1"/>
</dbReference>
<evidence type="ECO:0000256" key="8">
    <source>
        <dbReference type="ARBA" id="ARBA00023204"/>
    </source>
</evidence>
<dbReference type="GO" id="GO:0005829">
    <property type="term" value="C:cytosol"/>
    <property type="evidence" value="ECO:0007669"/>
    <property type="project" value="TreeGrafter"/>
</dbReference>
<keyword evidence="8 10" id="KW-0234">DNA repair</keyword>
<keyword evidence="5 10" id="KW-0067">ATP-binding</keyword>
<keyword evidence="9 10" id="KW-0742">SOS response</keyword>
<dbReference type="Pfam" id="PF00154">
    <property type="entry name" value="RecA_N"/>
    <property type="match status" value="1"/>
</dbReference>
<dbReference type="CDD" id="cd00983">
    <property type="entry name" value="RecA"/>
    <property type="match status" value="1"/>
</dbReference>
<dbReference type="Pfam" id="PF21096">
    <property type="entry name" value="RecA_C"/>
    <property type="match status" value="1"/>
</dbReference>
<keyword evidence="6 10" id="KW-0238">DNA-binding</keyword>
<gene>
    <name evidence="10 15" type="primary">recA</name>
    <name evidence="15" type="ORF">GCM10007047_06500</name>
</gene>
<dbReference type="GO" id="GO:0003684">
    <property type="term" value="F:damaged DNA binding"/>
    <property type="evidence" value="ECO:0007669"/>
    <property type="project" value="UniProtKB-UniRule"/>
</dbReference>
<evidence type="ECO:0000313" key="16">
    <source>
        <dbReference type="Proteomes" id="UP000642829"/>
    </source>
</evidence>
<dbReference type="GO" id="GO:0009432">
    <property type="term" value="P:SOS response"/>
    <property type="evidence" value="ECO:0007669"/>
    <property type="project" value="UniProtKB-UniRule"/>
</dbReference>
<dbReference type="PANTHER" id="PTHR45900:SF1">
    <property type="entry name" value="MITOCHONDRIAL DNA REPAIR PROTEIN RECA HOMOLOG-RELATED"/>
    <property type="match status" value="1"/>
</dbReference>
<reference evidence="15" key="1">
    <citation type="journal article" date="2014" name="Int. J. Syst. Evol. Microbiol.">
        <title>Complete genome sequence of Corynebacterium casei LMG S-19264T (=DSM 44701T), isolated from a smear-ripened cheese.</title>
        <authorList>
            <consortium name="US DOE Joint Genome Institute (JGI-PGF)"/>
            <person name="Walter F."/>
            <person name="Albersmeier A."/>
            <person name="Kalinowski J."/>
            <person name="Ruckert C."/>
        </authorList>
    </citation>
    <scope>NUCLEOTIDE SEQUENCE</scope>
    <source>
        <strain evidence="15">KCTC 12870</strain>
    </source>
</reference>
<dbReference type="NCBIfam" id="TIGR02012">
    <property type="entry name" value="tigrfam_recA"/>
    <property type="match status" value="1"/>
</dbReference>
<feature type="domain" description="RecA family profile 2" evidence="14">
    <location>
        <begin position="212"/>
        <end position="286"/>
    </location>
</feature>
<dbReference type="FunFam" id="3.40.50.300:FF:000087">
    <property type="entry name" value="Recombinase RecA"/>
    <property type="match status" value="1"/>
</dbReference>
<dbReference type="GO" id="GO:0003697">
    <property type="term" value="F:single-stranded DNA binding"/>
    <property type="evidence" value="ECO:0007669"/>
    <property type="project" value="UniProtKB-UniRule"/>
</dbReference>
<evidence type="ECO:0000259" key="13">
    <source>
        <dbReference type="PROSITE" id="PS50162"/>
    </source>
</evidence>
<dbReference type="InterPro" id="IPR049261">
    <property type="entry name" value="RecA-like_C"/>
</dbReference>
<evidence type="ECO:0000256" key="2">
    <source>
        <dbReference type="ARBA" id="ARBA00015553"/>
    </source>
</evidence>
<dbReference type="Proteomes" id="UP000642829">
    <property type="component" value="Unassembled WGS sequence"/>
</dbReference>
<keyword evidence="16" id="KW-1185">Reference proteome</keyword>
<accession>A0A8J3D9J1</accession>
<organism evidence="15 16">
    <name type="scientific">Cerasicoccus arenae</name>
    <dbReference type="NCBI Taxonomy" id="424488"/>
    <lineage>
        <taxon>Bacteria</taxon>
        <taxon>Pseudomonadati</taxon>
        <taxon>Verrucomicrobiota</taxon>
        <taxon>Opitutia</taxon>
        <taxon>Puniceicoccales</taxon>
        <taxon>Cerasicoccaceae</taxon>
        <taxon>Cerasicoccus</taxon>
    </lineage>
</organism>
<dbReference type="GO" id="GO:0005524">
    <property type="term" value="F:ATP binding"/>
    <property type="evidence" value="ECO:0007669"/>
    <property type="project" value="UniProtKB-UniRule"/>
</dbReference>
<feature type="binding site" evidence="10">
    <location>
        <begin position="78"/>
        <end position="85"/>
    </location>
    <ligand>
        <name>ATP</name>
        <dbReference type="ChEBI" id="CHEBI:30616"/>
    </ligand>
</feature>
<evidence type="ECO:0000256" key="5">
    <source>
        <dbReference type="ARBA" id="ARBA00022840"/>
    </source>
</evidence>
<dbReference type="PRINTS" id="PR00142">
    <property type="entry name" value="RECA"/>
</dbReference>
<dbReference type="EMBL" id="BMXG01000003">
    <property type="protein sequence ID" value="GHB93698.1"/>
    <property type="molecule type" value="Genomic_DNA"/>
</dbReference>
<dbReference type="GO" id="GO:0140664">
    <property type="term" value="F:ATP-dependent DNA damage sensor activity"/>
    <property type="evidence" value="ECO:0007669"/>
    <property type="project" value="InterPro"/>
</dbReference>
<feature type="domain" description="RecA family profile 1" evidence="13">
    <location>
        <begin position="48"/>
        <end position="207"/>
    </location>
</feature>
<protein>
    <recommendedName>
        <fullName evidence="2 10">Protein RecA</fullName>
    </recommendedName>
    <alternativeName>
        <fullName evidence="10 11">Recombinase A</fullName>
    </alternativeName>
</protein>
<sequence length="364" mass="39339">MAAAKKTTTTKFTSDKRDNKALDFAISAINKQFGDGAIMKMGEAAKKNIEVISTGSVALDLALGVGGLPKGRICEIYGPESSGKTTFCLSIIAQAQREGGNAVFVDVEHALDPRYAKIVGVDLENLMVAQPESGEDALNITETLIRSGAVDIIVIDSVAALVSKNELDGQFGDSTVGLQARMMSQAMRRLTAAINRTQCICLFTNQIREKIGVMFGSPETTPGGRALKFFSSVRMDIRRIGQIKSTDGSVIGNRTRMKVVKNKVAPPFTECEFDIMYNEGISRTGSVLDLGIEHKVLEKKGAWISYKGDLIGQGRENAKEYLAQHPEAMKEITEIILGKVEVHGGDSIANLDDEDSADSENEKN</sequence>
<evidence type="ECO:0000256" key="10">
    <source>
        <dbReference type="HAMAP-Rule" id="MF_00268"/>
    </source>
</evidence>
<dbReference type="Gene3D" id="3.40.50.300">
    <property type="entry name" value="P-loop containing nucleotide triphosphate hydrolases"/>
    <property type="match status" value="1"/>
</dbReference>
<evidence type="ECO:0000256" key="6">
    <source>
        <dbReference type="ARBA" id="ARBA00023125"/>
    </source>
</evidence>
<keyword evidence="3 10" id="KW-0547">Nucleotide-binding</keyword>
<evidence type="ECO:0000256" key="4">
    <source>
        <dbReference type="ARBA" id="ARBA00022763"/>
    </source>
</evidence>
<dbReference type="AlphaFoldDB" id="A0A8J3D9J1"/>
<evidence type="ECO:0000256" key="11">
    <source>
        <dbReference type="RuleBase" id="RU000526"/>
    </source>
</evidence>
<dbReference type="PROSITE" id="PS50163">
    <property type="entry name" value="RECA_3"/>
    <property type="match status" value="1"/>
</dbReference>
<dbReference type="SMART" id="SM00382">
    <property type="entry name" value="AAA"/>
    <property type="match status" value="1"/>
</dbReference>
<dbReference type="SUPFAM" id="SSF54752">
    <property type="entry name" value="RecA protein, C-terminal domain"/>
    <property type="match status" value="1"/>
</dbReference>
<proteinExistence type="inferred from homology"/>
<keyword evidence="7 10" id="KW-0233">DNA recombination</keyword>
<keyword evidence="10" id="KW-0963">Cytoplasm</keyword>
<dbReference type="InterPro" id="IPR020588">
    <property type="entry name" value="RecA_ATP-bd"/>
</dbReference>
<dbReference type="SUPFAM" id="SSF52540">
    <property type="entry name" value="P-loop containing nucleoside triphosphate hydrolases"/>
    <property type="match status" value="1"/>
</dbReference>
<comment type="caution">
    <text evidence="15">The sequence shown here is derived from an EMBL/GenBank/DDBJ whole genome shotgun (WGS) entry which is preliminary data.</text>
</comment>
<reference evidence="15" key="2">
    <citation type="submission" date="2020-09" db="EMBL/GenBank/DDBJ databases">
        <authorList>
            <person name="Sun Q."/>
            <person name="Kim S."/>
        </authorList>
    </citation>
    <scope>NUCLEOTIDE SEQUENCE</scope>
    <source>
        <strain evidence="15">KCTC 12870</strain>
    </source>
</reference>
<dbReference type="HAMAP" id="MF_00268">
    <property type="entry name" value="RecA"/>
    <property type="match status" value="1"/>
</dbReference>
<dbReference type="RefSeq" id="WP_189511817.1">
    <property type="nucleotide sequence ID" value="NZ_BMXG01000003.1"/>
</dbReference>
<dbReference type="InterPro" id="IPR020584">
    <property type="entry name" value="DNA_recomb/repair_RecA_CS"/>
</dbReference>
<name>A0A8J3D9J1_9BACT</name>
<dbReference type="InterPro" id="IPR013765">
    <property type="entry name" value="DNA_recomb/repair_RecA"/>
</dbReference>
<dbReference type="PROSITE" id="PS00321">
    <property type="entry name" value="RECA_1"/>
    <property type="match status" value="1"/>
</dbReference>
<evidence type="ECO:0000256" key="7">
    <source>
        <dbReference type="ARBA" id="ARBA00023172"/>
    </source>
</evidence>
<dbReference type="InterPro" id="IPR023400">
    <property type="entry name" value="RecA_C_sf"/>
</dbReference>
<dbReference type="InterPro" id="IPR020587">
    <property type="entry name" value="RecA_monomer-monomer_interface"/>
</dbReference>
<dbReference type="InterPro" id="IPR027417">
    <property type="entry name" value="P-loop_NTPase"/>
</dbReference>
<evidence type="ECO:0000256" key="3">
    <source>
        <dbReference type="ARBA" id="ARBA00022741"/>
    </source>
</evidence>
<evidence type="ECO:0000256" key="12">
    <source>
        <dbReference type="RuleBase" id="RU004527"/>
    </source>
</evidence>
<evidence type="ECO:0000256" key="1">
    <source>
        <dbReference type="ARBA" id="ARBA00009391"/>
    </source>
</evidence>
<dbReference type="PANTHER" id="PTHR45900">
    <property type="entry name" value="RECA"/>
    <property type="match status" value="1"/>
</dbReference>
<evidence type="ECO:0000313" key="15">
    <source>
        <dbReference type="EMBL" id="GHB93698.1"/>
    </source>
</evidence>
<evidence type="ECO:0000256" key="9">
    <source>
        <dbReference type="ARBA" id="ARBA00023236"/>
    </source>
</evidence>
<dbReference type="InterPro" id="IPR003593">
    <property type="entry name" value="AAA+_ATPase"/>
</dbReference>